<accession>A0A7W9SN01</accession>
<comment type="caution">
    <text evidence="2">The sequence shown here is derived from an EMBL/GenBank/DDBJ whole genome shotgun (WGS) entry which is preliminary data.</text>
</comment>
<dbReference type="InterPro" id="IPR036457">
    <property type="entry name" value="PPM-type-like_dom_sf"/>
</dbReference>
<proteinExistence type="predicted"/>
<dbReference type="RefSeq" id="WP_184193209.1">
    <property type="nucleotide sequence ID" value="NZ_JACHGW010000001.1"/>
</dbReference>
<gene>
    <name evidence="2" type="ORF">HNQ39_001373</name>
</gene>
<organism evidence="2 3">
    <name type="scientific">Armatimonas rosea</name>
    <dbReference type="NCBI Taxonomy" id="685828"/>
    <lineage>
        <taxon>Bacteria</taxon>
        <taxon>Bacillati</taxon>
        <taxon>Armatimonadota</taxon>
        <taxon>Armatimonadia</taxon>
        <taxon>Armatimonadales</taxon>
        <taxon>Armatimonadaceae</taxon>
        <taxon>Armatimonas</taxon>
    </lineage>
</organism>
<evidence type="ECO:0000313" key="3">
    <source>
        <dbReference type="Proteomes" id="UP000520814"/>
    </source>
</evidence>
<evidence type="ECO:0000313" key="2">
    <source>
        <dbReference type="EMBL" id="MBB6049611.1"/>
    </source>
</evidence>
<feature type="region of interest" description="Disordered" evidence="1">
    <location>
        <begin position="216"/>
        <end position="245"/>
    </location>
</feature>
<dbReference type="EMBL" id="JACHGW010000001">
    <property type="protein sequence ID" value="MBB6049611.1"/>
    <property type="molecule type" value="Genomic_DNA"/>
</dbReference>
<reference evidence="2 3" key="1">
    <citation type="submission" date="2020-08" db="EMBL/GenBank/DDBJ databases">
        <title>Genomic Encyclopedia of Type Strains, Phase IV (KMG-IV): sequencing the most valuable type-strain genomes for metagenomic binning, comparative biology and taxonomic classification.</title>
        <authorList>
            <person name="Goeker M."/>
        </authorList>
    </citation>
    <scope>NUCLEOTIDE SEQUENCE [LARGE SCALE GENOMIC DNA]</scope>
    <source>
        <strain evidence="2 3">DSM 23562</strain>
    </source>
</reference>
<name>A0A7W9SN01_ARMRO</name>
<sequence length="245" mass="26430">MVRAFTLAKDPLAPEANEDALLWAEGRLALADGASSDAFSGLWAQALCQAFLTDGTLERDVAATAWRAMIPSPVPWFLADKLRHATHSSFLGLEWDPTTLRVQVIGDACVFVIRDDLLVFAFPYTRAEDFSTYPALLPTQGPLPELCHTEFALQSGDTILAATDALAAWLLHEREHQPWGSLLALQNAGDFQRFIMALRTARRLALDDTTLAVVAPSTRESSGAVPHEASGESSAASAPEDALDG</sequence>
<dbReference type="Proteomes" id="UP000520814">
    <property type="component" value="Unassembled WGS sequence"/>
</dbReference>
<protein>
    <submittedName>
        <fullName evidence="2">Uncharacterized protein</fullName>
    </submittedName>
</protein>
<dbReference type="SUPFAM" id="SSF81606">
    <property type="entry name" value="PP2C-like"/>
    <property type="match status" value="1"/>
</dbReference>
<dbReference type="AlphaFoldDB" id="A0A7W9SN01"/>
<keyword evidence="3" id="KW-1185">Reference proteome</keyword>
<evidence type="ECO:0000256" key="1">
    <source>
        <dbReference type="SAM" id="MobiDB-lite"/>
    </source>
</evidence>